<name>B0CTB0_LACBS</name>
<dbReference type="InParanoid" id="B0CTB0"/>
<gene>
    <name evidence="2" type="ORF">LACBIDRAFT_305039</name>
</gene>
<dbReference type="HOGENOM" id="CLU_3087584_0_0_1"/>
<evidence type="ECO:0000256" key="1">
    <source>
        <dbReference type="SAM" id="Phobius"/>
    </source>
</evidence>
<evidence type="ECO:0000313" key="2">
    <source>
        <dbReference type="EMBL" id="EDR14464.1"/>
    </source>
</evidence>
<keyword evidence="3" id="KW-1185">Reference proteome</keyword>
<organism evidence="3">
    <name type="scientific">Laccaria bicolor (strain S238N-H82 / ATCC MYA-4686)</name>
    <name type="common">Bicoloured deceiver</name>
    <name type="synonym">Laccaria laccata var. bicolor</name>
    <dbReference type="NCBI Taxonomy" id="486041"/>
    <lineage>
        <taxon>Eukaryota</taxon>
        <taxon>Fungi</taxon>
        <taxon>Dikarya</taxon>
        <taxon>Basidiomycota</taxon>
        <taxon>Agaricomycotina</taxon>
        <taxon>Agaricomycetes</taxon>
        <taxon>Agaricomycetidae</taxon>
        <taxon>Agaricales</taxon>
        <taxon>Agaricineae</taxon>
        <taxon>Hydnangiaceae</taxon>
        <taxon>Laccaria</taxon>
    </lineage>
</organism>
<keyword evidence="1" id="KW-1133">Transmembrane helix</keyword>
<dbReference type="Proteomes" id="UP000001194">
    <property type="component" value="Unassembled WGS sequence"/>
</dbReference>
<dbReference type="KEGG" id="lbc:LACBIDRAFT_305039"/>
<dbReference type="EMBL" id="DS547092">
    <property type="protein sequence ID" value="EDR14464.1"/>
    <property type="molecule type" value="Genomic_DNA"/>
</dbReference>
<keyword evidence="1" id="KW-0812">Transmembrane</keyword>
<dbReference type="RefSeq" id="XP_001875023.1">
    <property type="nucleotide sequence ID" value="XM_001874988.1"/>
</dbReference>
<dbReference type="AlphaFoldDB" id="B0CTB0"/>
<feature type="transmembrane region" description="Helical" evidence="1">
    <location>
        <begin position="39"/>
        <end position="56"/>
    </location>
</feature>
<protein>
    <submittedName>
        <fullName evidence="2">Predicted protein</fullName>
    </submittedName>
</protein>
<dbReference type="GeneID" id="6070104"/>
<keyword evidence="1" id="KW-0472">Membrane</keyword>
<evidence type="ECO:0000313" key="3">
    <source>
        <dbReference type="Proteomes" id="UP000001194"/>
    </source>
</evidence>
<sequence length="57" mass="6763">MLHFELPENVGTQVAYGRVQSLRRWLFRRFRIGRRNPHIFLRVLAPMVLLAAVSFLL</sequence>
<proteinExistence type="predicted"/>
<accession>B0CTB0</accession>
<reference evidence="2 3" key="1">
    <citation type="journal article" date="2008" name="Nature">
        <title>The genome of Laccaria bicolor provides insights into mycorrhizal symbiosis.</title>
        <authorList>
            <person name="Martin F."/>
            <person name="Aerts A."/>
            <person name="Ahren D."/>
            <person name="Brun A."/>
            <person name="Danchin E.G.J."/>
            <person name="Duchaussoy F."/>
            <person name="Gibon J."/>
            <person name="Kohler A."/>
            <person name="Lindquist E."/>
            <person name="Pereda V."/>
            <person name="Salamov A."/>
            <person name="Shapiro H.J."/>
            <person name="Wuyts J."/>
            <person name="Blaudez D."/>
            <person name="Buee M."/>
            <person name="Brokstein P."/>
            <person name="Canbaeck B."/>
            <person name="Cohen D."/>
            <person name="Courty P.E."/>
            <person name="Coutinho P.M."/>
            <person name="Delaruelle C."/>
            <person name="Detter J.C."/>
            <person name="Deveau A."/>
            <person name="DiFazio S."/>
            <person name="Duplessis S."/>
            <person name="Fraissinet-Tachet L."/>
            <person name="Lucic E."/>
            <person name="Frey-Klett P."/>
            <person name="Fourrey C."/>
            <person name="Feussner I."/>
            <person name="Gay G."/>
            <person name="Grimwood J."/>
            <person name="Hoegger P.J."/>
            <person name="Jain P."/>
            <person name="Kilaru S."/>
            <person name="Labbe J."/>
            <person name="Lin Y.C."/>
            <person name="Legue V."/>
            <person name="Le Tacon F."/>
            <person name="Marmeisse R."/>
            <person name="Melayah D."/>
            <person name="Montanini B."/>
            <person name="Muratet M."/>
            <person name="Nehls U."/>
            <person name="Niculita-Hirzel H."/>
            <person name="Oudot-Le Secq M.P."/>
            <person name="Peter M."/>
            <person name="Quesneville H."/>
            <person name="Rajashekar B."/>
            <person name="Reich M."/>
            <person name="Rouhier N."/>
            <person name="Schmutz J."/>
            <person name="Yin T."/>
            <person name="Chalot M."/>
            <person name="Henrissat B."/>
            <person name="Kuees U."/>
            <person name="Lucas S."/>
            <person name="Van de Peer Y."/>
            <person name="Podila G.K."/>
            <person name="Polle A."/>
            <person name="Pukkila P.J."/>
            <person name="Richardson P.M."/>
            <person name="Rouze P."/>
            <person name="Sanders I.R."/>
            <person name="Stajich J.E."/>
            <person name="Tunlid A."/>
            <person name="Tuskan G."/>
            <person name="Grigoriev I.V."/>
        </authorList>
    </citation>
    <scope>NUCLEOTIDE SEQUENCE [LARGE SCALE GENOMIC DNA]</scope>
    <source>
        <strain evidence="3">S238N-H82 / ATCC MYA-4686</strain>
    </source>
</reference>